<keyword evidence="1" id="KW-1133">Transmembrane helix</keyword>
<evidence type="ECO:0000313" key="2">
    <source>
        <dbReference type="EMBL" id="CCO45871.1"/>
    </source>
</evidence>
<keyword evidence="1" id="KW-0472">Membrane</keyword>
<feature type="transmembrane region" description="Helical" evidence="1">
    <location>
        <begin position="31"/>
        <end position="51"/>
    </location>
</feature>
<organism evidence="2 3">
    <name type="scientific">Vibrio nigripulchritudo SOn1</name>
    <dbReference type="NCBI Taxonomy" id="1238450"/>
    <lineage>
        <taxon>Bacteria</taxon>
        <taxon>Pseudomonadati</taxon>
        <taxon>Pseudomonadota</taxon>
        <taxon>Gammaproteobacteria</taxon>
        <taxon>Vibrionales</taxon>
        <taxon>Vibrionaceae</taxon>
        <taxon>Vibrio</taxon>
    </lineage>
</organism>
<dbReference type="EMBL" id="CAOF01000069">
    <property type="protein sequence ID" value="CCO45871.1"/>
    <property type="molecule type" value="Genomic_DNA"/>
</dbReference>
<sequence length="121" mass="13791">MNIRVIVLLAILAGGSAFMNAYSTVGDKVEQAIAFVTPLLAYIAIIALVGIYQKVKIFSDKFISYFSVFFILFTILENVYPMYLYRDQTLPNDYLVLFFLQLLLNIYIVKVIRSEQNSQSA</sequence>
<dbReference type="AlphaFoldDB" id="A0AAV2VMB4"/>
<evidence type="ECO:0000256" key="1">
    <source>
        <dbReference type="SAM" id="Phobius"/>
    </source>
</evidence>
<name>A0AAV2VMB4_9VIBR</name>
<dbReference type="Proteomes" id="UP000018211">
    <property type="component" value="Unassembled WGS sequence"/>
</dbReference>
<proteinExistence type="predicted"/>
<reference evidence="2 3" key="1">
    <citation type="journal article" date="2013" name="ISME J.">
        <title>Comparative genomics of pathogenic lineages of Vibrio nigripulchritudo identifies virulence-associated traits.</title>
        <authorList>
            <person name="Goudenege D."/>
            <person name="Labreuche Y."/>
            <person name="Krin E."/>
            <person name="Ansquer D."/>
            <person name="Mangenot S."/>
            <person name="Calteau A."/>
            <person name="Medigue C."/>
            <person name="Mazel D."/>
            <person name="Polz M.F."/>
            <person name="Le Roux F."/>
        </authorList>
    </citation>
    <scope>NUCLEOTIDE SEQUENCE [LARGE SCALE GENOMIC DNA]</scope>
    <source>
        <strain evidence="2 3">SOn1</strain>
    </source>
</reference>
<protein>
    <submittedName>
        <fullName evidence="2">Uncharacterized protein</fullName>
    </submittedName>
</protein>
<keyword evidence="1" id="KW-0812">Transmembrane</keyword>
<evidence type="ECO:0000313" key="3">
    <source>
        <dbReference type="Proteomes" id="UP000018211"/>
    </source>
</evidence>
<gene>
    <name evidence="2" type="ORF">VIBNISOn1_1600016</name>
</gene>
<dbReference type="RefSeq" id="WP_022611196.1">
    <property type="nucleotide sequence ID" value="NZ_LK391965.1"/>
</dbReference>
<accession>A0AAV2VMB4</accession>
<feature type="transmembrane region" description="Helical" evidence="1">
    <location>
        <begin position="94"/>
        <end position="112"/>
    </location>
</feature>
<feature type="transmembrane region" description="Helical" evidence="1">
    <location>
        <begin position="63"/>
        <end position="82"/>
    </location>
</feature>
<comment type="caution">
    <text evidence="2">The sequence shown here is derived from an EMBL/GenBank/DDBJ whole genome shotgun (WGS) entry which is preliminary data.</text>
</comment>